<proteinExistence type="predicted"/>
<gene>
    <name evidence="1" type="ORF">B0T26DRAFT_727530</name>
</gene>
<dbReference type="RefSeq" id="XP_060291746.1">
    <property type="nucleotide sequence ID" value="XM_060442860.1"/>
</dbReference>
<sequence>MMGRRRRMLGVLRRLVVLPRRRTVAYRLFFLLLFFSLSFRRLLFSSCFAVPSSPSSSARRAWASLDLVNPILNSSSVFSTGGGRFSRPFKTLFLSRPPSACAAGGIVGEGGPSRMLQVAVAVVCAVWMARREPVSRVVG</sequence>
<comment type="caution">
    <text evidence="1">The sequence shown here is derived from an EMBL/GenBank/DDBJ whole genome shotgun (WGS) entry which is preliminary data.</text>
</comment>
<dbReference type="EMBL" id="JAUIRO010000007">
    <property type="protein sequence ID" value="KAK0706652.1"/>
    <property type="molecule type" value="Genomic_DNA"/>
</dbReference>
<accession>A0AA39ZZR1</accession>
<keyword evidence="2" id="KW-1185">Reference proteome</keyword>
<evidence type="ECO:0000313" key="2">
    <source>
        <dbReference type="Proteomes" id="UP001172101"/>
    </source>
</evidence>
<name>A0AA39ZZR1_9PEZI</name>
<evidence type="ECO:0000313" key="1">
    <source>
        <dbReference type="EMBL" id="KAK0706652.1"/>
    </source>
</evidence>
<reference evidence="1" key="1">
    <citation type="submission" date="2023-06" db="EMBL/GenBank/DDBJ databases">
        <title>Genome-scale phylogeny and comparative genomics of the fungal order Sordariales.</title>
        <authorList>
            <consortium name="Lawrence Berkeley National Laboratory"/>
            <person name="Hensen N."/>
            <person name="Bonometti L."/>
            <person name="Westerberg I."/>
            <person name="Brannstrom I.O."/>
            <person name="Guillou S."/>
            <person name="Cros-Aarteil S."/>
            <person name="Calhoun S."/>
            <person name="Haridas S."/>
            <person name="Kuo A."/>
            <person name="Mondo S."/>
            <person name="Pangilinan J."/>
            <person name="Riley R."/>
            <person name="LaButti K."/>
            <person name="Andreopoulos B."/>
            <person name="Lipzen A."/>
            <person name="Chen C."/>
            <person name="Yanf M."/>
            <person name="Daum C."/>
            <person name="Ng V."/>
            <person name="Clum A."/>
            <person name="Steindorff A."/>
            <person name="Ohm R."/>
            <person name="Martin F."/>
            <person name="Silar P."/>
            <person name="Natvig D."/>
            <person name="Lalanne C."/>
            <person name="Gautier V."/>
            <person name="Ament-velasquez S.L."/>
            <person name="Kruys A."/>
            <person name="Hutchinson M.I."/>
            <person name="Powell A.J."/>
            <person name="Barry K."/>
            <person name="Miller A.N."/>
            <person name="Grigoriev I.V."/>
            <person name="Debuchy R."/>
            <person name="Gladieux P."/>
            <person name="Thoren M.H."/>
            <person name="Johannesson H."/>
        </authorList>
    </citation>
    <scope>NUCLEOTIDE SEQUENCE</scope>
    <source>
        <strain evidence="1">SMH2392-1A</strain>
    </source>
</reference>
<dbReference type="GeneID" id="85326130"/>
<dbReference type="AlphaFoldDB" id="A0AA39ZZR1"/>
<organism evidence="1 2">
    <name type="scientific">Lasiosphaeria miniovina</name>
    <dbReference type="NCBI Taxonomy" id="1954250"/>
    <lineage>
        <taxon>Eukaryota</taxon>
        <taxon>Fungi</taxon>
        <taxon>Dikarya</taxon>
        <taxon>Ascomycota</taxon>
        <taxon>Pezizomycotina</taxon>
        <taxon>Sordariomycetes</taxon>
        <taxon>Sordariomycetidae</taxon>
        <taxon>Sordariales</taxon>
        <taxon>Lasiosphaeriaceae</taxon>
        <taxon>Lasiosphaeria</taxon>
    </lineage>
</organism>
<dbReference type="Proteomes" id="UP001172101">
    <property type="component" value="Unassembled WGS sequence"/>
</dbReference>
<protein>
    <submittedName>
        <fullName evidence="1">Uncharacterized protein</fullName>
    </submittedName>
</protein>